<accession>A0AAV9GWQ8</accession>
<gene>
    <name evidence="2" type="ORF">QBC34DRAFT_280288</name>
</gene>
<dbReference type="Pfam" id="PF25000">
    <property type="entry name" value="DUF7779"/>
    <property type="match status" value="1"/>
</dbReference>
<reference evidence="2" key="2">
    <citation type="submission" date="2023-05" db="EMBL/GenBank/DDBJ databases">
        <authorList>
            <consortium name="Lawrence Berkeley National Laboratory"/>
            <person name="Steindorff A."/>
            <person name="Hensen N."/>
            <person name="Bonometti L."/>
            <person name="Westerberg I."/>
            <person name="Brannstrom I.O."/>
            <person name="Guillou S."/>
            <person name="Cros-Aarteil S."/>
            <person name="Calhoun S."/>
            <person name="Haridas S."/>
            <person name="Kuo A."/>
            <person name="Mondo S."/>
            <person name="Pangilinan J."/>
            <person name="Riley R."/>
            <person name="Labutti K."/>
            <person name="Andreopoulos B."/>
            <person name="Lipzen A."/>
            <person name="Chen C."/>
            <person name="Yanf M."/>
            <person name="Daum C."/>
            <person name="Ng V."/>
            <person name="Clum A."/>
            <person name="Ohm R."/>
            <person name="Martin F."/>
            <person name="Silar P."/>
            <person name="Natvig D."/>
            <person name="Lalanne C."/>
            <person name="Gautier V."/>
            <person name="Ament-Velasquez S.L."/>
            <person name="Kruys A."/>
            <person name="Hutchinson M.I."/>
            <person name="Powell A.J."/>
            <person name="Barry K."/>
            <person name="Miller A.N."/>
            <person name="Grigoriev I.V."/>
            <person name="Debuchy R."/>
            <person name="Gladieux P."/>
            <person name="Thoren M.H."/>
            <person name="Johannesson H."/>
        </authorList>
    </citation>
    <scope>NUCLEOTIDE SEQUENCE</scope>
    <source>
        <strain evidence="2">PSN243</strain>
    </source>
</reference>
<dbReference type="Proteomes" id="UP001321760">
    <property type="component" value="Unassembled WGS sequence"/>
</dbReference>
<dbReference type="GO" id="GO:0043531">
    <property type="term" value="F:ADP binding"/>
    <property type="evidence" value="ECO:0007669"/>
    <property type="project" value="InterPro"/>
</dbReference>
<reference evidence="2" key="1">
    <citation type="journal article" date="2023" name="Mol. Phylogenet. Evol.">
        <title>Genome-scale phylogeny and comparative genomics of the fungal order Sordariales.</title>
        <authorList>
            <person name="Hensen N."/>
            <person name="Bonometti L."/>
            <person name="Westerberg I."/>
            <person name="Brannstrom I.O."/>
            <person name="Guillou S."/>
            <person name="Cros-Aarteil S."/>
            <person name="Calhoun S."/>
            <person name="Haridas S."/>
            <person name="Kuo A."/>
            <person name="Mondo S."/>
            <person name="Pangilinan J."/>
            <person name="Riley R."/>
            <person name="LaButti K."/>
            <person name="Andreopoulos B."/>
            <person name="Lipzen A."/>
            <person name="Chen C."/>
            <person name="Yan M."/>
            <person name="Daum C."/>
            <person name="Ng V."/>
            <person name="Clum A."/>
            <person name="Steindorff A."/>
            <person name="Ohm R.A."/>
            <person name="Martin F."/>
            <person name="Silar P."/>
            <person name="Natvig D.O."/>
            <person name="Lalanne C."/>
            <person name="Gautier V."/>
            <person name="Ament-Velasquez S.L."/>
            <person name="Kruys A."/>
            <person name="Hutchinson M.I."/>
            <person name="Powell A.J."/>
            <person name="Barry K."/>
            <person name="Miller A.N."/>
            <person name="Grigoriev I.V."/>
            <person name="Debuchy R."/>
            <person name="Gladieux P."/>
            <person name="Hiltunen Thoren M."/>
            <person name="Johannesson H."/>
        </authorList>
    </citation>
    <scope>NUCLEOTIDE SEQUENCE</scope>
    <source>
        <strain evidence="2">PSN243</strain>
    </source>
</reference>
<protein>
    <submittedName>
        <fullName evidence="2">P-loop containing nucleoside triphosphate hydrolase protein</fullName>
    </submittedName>
</protein>
<dbReference type="Gene3D" id="3.40.50.300">
    <property type="entry name" value="P-loop containing nucleotide triphosphate hydrolases"/>
    <property type="match status" value="1"/>
</dbReference>
<sequence length="645" mass="71616">TTVRLDRNEFFHGRDKLLEDIHSKLDGATSRGIRKCVITGMGGSGKTQAALEYAYRYQSSYSYIFWLESELESTVIENYVDILSAIPGKALETGERANIQAVRDWLSTTDERWLLIFDNVTDSYSLSSYIPGGLRCNGSIIITTQLSSAEYTTPRRVETPKLSDEDGADLLLKHLGNSKDGRREAMAISSLVDGLPLALVQVAGYVQKSQTSLAEFIETYKTRQISQGLWDATDSYGKCLAKVFDIALESLQTTDPLARNLLDVFAFFSPDAIPESMVFKLHQHECLAALSIEKQTRIDEVRASLTGRKAIDRVKLADGSFALRMHRSLKQSLLTRLENDDPTKVNLNRVFIQALFILKAASPEYSKQSALLKAANIPIYKRLLPHITEFLAVRQSLGDALDITPAISLEIAWVLLGVGHYMYESHSLDGGLAVAEEAQSLSNFSVTSADDENRKLQVLWLVASLKLNRGICGRKDGIELMDDILQRRLGSFAASSPESQCRRDAMQVATAYNNLACARMHDFDFEEADKLLDKDIELRSKWGNETTHPSSFGEHKKNKALVLASRGDLFGALGLLDESIRLLAGVKGVGPLSRHLLLAKFLRACIMLEAGQVREALAEHISIMDSRKEALGAHHEHTISSAYWV</sequence>
<dbReference type="InterPro" id="IPR011990">
    <property type="entry name" value="TPR-like_helical_dom_sf"/>
</dbReference>
<dbReference type="InterPro" id="IPR027417">
    <property type="entry name" value="P-loop_NTPase"/>
</dbReference>
<dbReference type="Gene3D" id="1.25.40.10">
    <property type="entry name" value="Tetratricopeptide repeat domain"/>
    <property type="match status" value="1"/>
</dbReference>
<keyword evidence="3" id="KW-1185">Reference proteome</keyword>
<feature type="domain" description="DUF7779" evidence="1">
    <location>
        <begin position="251"/>
        <end position="340"/>
    </location>
</feature>
<dbReference type="EMBL" id="MU865923">
    <property type="protein sequence ID" value="KAK4452748.1"/>
    <property type="molecule type" value="Genomic_DNA"/>
</dbReference>
<organism evidence="2 3">
    <name type="scientific">Podospora aff. communis PSN243</name>
    <dbReference type="NCBI Taxonomy" id="3040156"/>
    <lineage>
        <taxon>Eukaryota</taxon>
        <taxon>Fungi</taxon>
        <taxon>Dikarya</taxon>
        <taxon>Ascomycota</taxon>
        <taxon>Pezizomycotina</taxon>
        <taxon>Sordariomycetes</taxon>
        <taxon>Sordariomycetidae</taxon>
        <taxon>Sordariales</taxon>
        <taxon>Podosporaceae</taxon>
        <taxon>Podospora</taxon>
    </lineage>
</organism>
<keyword evidence="2" id="KW-0378">Hydrolase</keyword>
<dbReference type="PANTHER" id="PTHR35205">
    <property type="entry name" value="NB-ARC AND TPR DOMAIN PROTEIN"/>
    <property type="match status" value="1"/>
</dbReference>
<proteinExistence type="predicted"/>
<evidence type="ECO:0000313" key="3">
    <source>
        <dbReference type="Proteomes" id="UP001321760"/>
    </source>
</evidence>
<dbReference type="GO" id="GO:0016787">
    <property type="term" value="F:hydrolase activity"/>
    <property type="evidence" value="ECO:0007669"/>
    <property type="project" value="UniProtKB-KW"/>
</dbReference>
<dbReference type="PANTHER" id="PTHR35205:SF1">
    <property type="entry name" value="ZU5 DOMAIN-CONTAINING PROTEIN"/>
    <property type="match status" value="1"/>
</dbReference>
<evidence type="ECO:0000313" key="2">
    <source>
        <dbReference type="EMBL" id="KAK4452748.1"/>
    </source>
</evidence>
<name>A0AAV9GWQ8_9PEZI</name>
<dbReference type="SUPFAM" id="SSF48452">
    <property type="entry name" value="TPR-like"/>
    <property type="match status" value="1"/>
</dbReference>
<dbReference type="InterPro" id="IPR056681">
    <property type="entry name" value="DUF7779"/>
</dbReference>
<dbReference type="Pfam" id="PF13374">
    <property type="entry name" value="TPR_10"/>
    <property type="match status" value="1"/>
</dbReference>
<evidence type="ECO:0000259" key="1">
    <source>
        <dbReference type="Pfam" id="PF25000"/>
    </source>
</evidence>
<dbReference type="AlphaFoldDB" id="A0AAV9GWQ8"/>
<feature type="non-terminal residue" evidence="2">
    <location>
        <position position="1"/>
    </location>
</feature>
<dbReference type="SUPFAM" id="SSF52540">
    <property type="entry name" value="P-loop containing nucleoside triphosphate hydrolases"/>
    <property type="match status" value="1"/>
</dbReference>
<comment type="caution">
    <text evidence="2">The sequence shown here is derived from an EMBL/GenBank/DDBJ whole genome shotgun (WGS) entry which is preliminary data.</text>
</comment>
<feature type="non-terminal residue" evidence="2">
    <location>
        <position position="645"/>
    </location>
</feature>